<feature type="compositionally biased region" description="Polar residues" evidence="1">
    <location>
        <begin position="250"/>
        <end position="265"/>
    </location>
</feature>
<feature type="compositionally biased region" description="Low complexity" evidence="1">
    <location>
        <begin position="163"/>
        <end position="177"/>
    </location>
</feature>
<evidence type="ECO:0000313" key="2">
    <source>
        <dbReference type="EMBL" id="TVU08586.1"/>
    </source>
</evidence>
<keyword evidence="3" id="KW-1185">Reference proteome</keyword>
<organism evidence="2 3">
    <name type="scientific">Eragrostis curvula</name>
    <name type="common">weeping love grass</name>
    <dbReference type="NCBI Taxonomy" id="38414"/>
    <lineage>
        <taxon>Eukaryota</taxon>
        <taxon>Viridiplantae</taxon>
        <taxon>Streptophyta</taxon>
        <taxon>Embryophyta</taxon>
        <taxon>Tracheophyta</taxon>
        <taxon>Spermatophyta</taxon>
        <taxon>Magnoliopsida</taxon>
        <taxon>Liliopsida</taxon>
        <taxon>Poales</taxon>
        <taxon>Poaceae</taxon>
        <taxon>PACMAD clade</taxon>
        <taxon>Chloridoideae</taxon>
        <taxon>Eragrostideae</taxon>
        <taxon>Eragrostidinae</taxon>
        <taxon>Eragrostis</taxon>
    </lineage>
</organism>
<comment type="caution">
    <text evidence="2">The sequence shown here is derived from an EMBL/GenBank/DDBJ whole genome shotgun (WGS) entry which is preliminary data.</text>
</comment>
<name>A0A5J9TB39_9POAL</name>
<feature type="compositionally biased region" description="Basic and acidic residues" evidence="1">
    <location>
        <begin position="324"/>
        <end position="334"/>
    </location>
</feature>
<dbReference type="OrthoDB" id="1932658at2759"/>
<feature type="region of interest" description="Disordered" evidence="1">
    <location>
        <begin position="122"/>
        <end position="436"/>
    </location>
</feature>
<dbReference type="PANTHER" id="PTHR36386:SF1">
    <property type="entry name" value="OS06G0683900 PROTEIN"/>
    <property type="match status" value="1"/>
</dbReference>
<feature type="compositionally biased region" description="Low complexity" evidence="1">
    <location>
        <begin position="314"/>
        <end position="323"/>
    </location>
</feature>
<dbReference type="AlphaFoldDB" id="A0A5J9TB39"/>
<reference evidence="2 3" key="1">
    <citation type="journal article" date="2019" name="Sci. Rep.">
        <title>A high-quality genome of Eragrostis curvula grass provides insights into Poaceae evolution and supports new strategies to enhance forage quality.</title>
        <authorList>
            <person name="Carballo J."/>
            <person name="Santos B.A.C.M."/>
            <person name="Zappacosta D."/>
            <person name="Garbus I."/>
            <person name="Selva J.P."/>
            <person name="Gallo C.A."/>
            <person name="Diaz A."/>
            <person name="Albertini E."/>
            <person name="Caccamo M."/>
            <person name="Echenique V."/>
        </authorList>
    </citation>
    <scope>NUCLEOTIDE SEQUENCE [LARGE SCALE GENOMIC DNA]</scope>
    <source>
        <strain evidence="3">cv. Victoria</strain>
        <tissue evidence="2">Leaf</tissue>
    </source>
</reference>
<protein>
    <submittedName>
        <fullName evidence="2">Uncharacterized protein</fullName>
    </submittedName>
</protein>
<dbReference type="EMBL" id="RWGY01000039">
    <property type="protein sequence ID" value="TVU08586.1"/>
    <property type="molecule type" value="Genomic_DNA"/>
</dbReference>
<feature type="compositionally biased region" description="Basic and acidic residues" evidence="1">
    <location>
        <begin position="81"/>
        <end position="90"/>
    </location>
</feature>
<feature type="non-terminal residue" evidence="2">
    <location>
        <position position="1"/>
    </location>
</feature>
<feature type="region of interest" description="Disordered" evidence="1">
    <location>
        <begin position="81"/>
        <end position="105"/>
    </location>
</feature>
<dbReference type="Gramene" id="TVU08586">
    <property type="protein sequence ID" value="TVU08586"/>
    <property type="gene ID" value="EJB05_41995"/>
</dbReference>
<evidence type="ECO:0000313" key="3">
    <source>
        <dbReference type="Proteomes" id="UP000324897"/>
    </source>
</evidence>
<dbReference type="PANTHER" id="PTHR36386">
    <property type="entry name" value="OS06G0683900 PROTEIN"/>
    <property type="match status" value="1"/>
</dbReference>
<dbReference type="Proteomes" id="UP000324897">
    <property type="component" value="Chromosome 3"/>
</dbReference>
<proteinExistence type="predicted"/>
<accession>A0A5J9TB39</accession>
<gene>
    <name evidence="2" type="ORF">EJB05_41995</name>
</gene>
<sequence>MEEDPLIPLVHVWNNAAFDHASSASAWHAHTAAAAAGVRGEGDKENHRPEPAAVDVATEIDHIEAEILRLSSRLHHLRCGKEPEPKRGAAREVAQPAAKAGRARTRGLSLGPLEVAAAAADAFDPNPLDEKQQPPRAAWSLKPAKQAPAPRGRGLSLGPLDIAAANPRGPAAAPQRRLQGEGPARPILKPIKEPPVQRRRGVSLGPLEIHRGVGSKPTAARGKPFPNKLSSVREEVQRSKQHAVPAKPWPSSNARQATDAKQGTIASRAKARSGSMSPSRSRRQSTAKVTETRGGNAKATETRAGNAKATEIRGGNAAVGAGKVVDEVKAKGVVDHTGIGATGKRPAGSSKVRVVPSRYSLTPCSSLGPGAQERQRKQCRPGSAGGASQREEIRAKVTEPSNDDLSPETIAKVAEQLPRIRTLPPPDGSPRDSGCAKRVADLVGKRSFFTAAADDVNAITPYQARVLEVESPEAAAEEA</sequence>
<evidence type="ECO:0000256" key="1">
    <source>
        <dbReference type="SAM" id="MobiDB-lite"/>
    </source>
</evidence>